<comment type="function">
    <text evidence="6">Methylates ribosomal protein L11.</text>
</comment>
<keyword evidence="5 6" id="KW-0949">S-adenosyl-L-methionine</keyword>
<dbReference type="GO" id="GO:0005840">
    <property type="term" value="C:ribosome"/>
    <property type="evidence" value="ECO:0007669"/>
    <property type="project" value="UniProtKB-KW"/>
</dbReference>
<feature type="binding site" evidence="6">
    <location>
        <position position="232"/>
    </location>
    <ligand>
        <name>S-adenosyl-L-methionine</name>
        <dbReference type="ChEBI" id="CHEBI:59789"/>
    </ligand>
</feature>
<keyword evidence="7" id="KW-0687">Ribonucleoprotein</keyword>
<evidence type="ECO:0000256" key="4">
    <source>
        <dbReference type="ARBA" id="ARBA00022679"/>
    </source>
</evidence>
<evidence type="ECO:0000256" key="1">
    <source>
        <dbReference type="ARBA" id="ARBA00009741"/>
    </source>
</evidence>
<evidence type="ECO:0000256" key="6">
    <source>
        <dbReference type="HAMAP-Rule" id="MF_00735"/>
    </source>
</evidence>
<dbReference type="EC" id="2.1.1.-" evidence="6"/>
<accession>A0A7C3GDF1</accession>
<proteinExistence type="inferred from homology"/>
<feature type="binding site" evidence="6">
    <location>
        <position position="168"/>
    </location>
    <ligand>
        <name>S-adenosyl-L-methionine</name>
        <dbReference type="ChEBI" id="CHEBI:59789"/>
    </ligand>
</feature>
<dbReference type="HAMAP" id="MF_00735">
    <property type="entry name" value="Methyltr_PrmA"/>
    <property type="match status" value="1"/>
</dbReference>
<evidence type="ECO:0000313" key="7">
    <source>
        <dbReference type="EMBL" id="HFB55055.1"/>
    </source>
</evidence>
<dbReference type="InterPro" id="IPR004498">
    <property type="entry name" value="Ribosomal_PrmA_MeTrfase"/>
</dbReference>
<comment type="caution">
    <text evidence="7">The sequence shown here is derived from an EMBL/GenBank/DDBJ whole genome shotgun (WGS) entry which is preliminary data.</text>
</comment>
<dbReference type="GO" id="GO:0008276">
    <property type="term" value="F:protein methyltransferase activity"/>
    <property type="evidence" value="ECO:0007669"/>
    <property type="project" value="UniProtKB-UniRule"/>
</dbReference>
<organism evidence="7 8">
    <name type="scientific">Hellea balneolensis</name>
    <dbReference type="NCBI Taxonomy" id="287478"/>
    <lineage>
        <taxon>Bacteria</taxon>
        <taxon>Pseudomonadati</taxon>
        <taxon>Pseudomonadota</taxon>
        <taxon>Alphaproteobacteria</taxon>
        <taxon>Maricaulales</taxon>
        <taxon>Robiginitomaculaceae</taxon>
        <taxon>Hellea</taxon>
    </lineage>
</organism>
<keyword evidence="4 6" id="KW-0808">Transferase</keyword>
<evidence type="ECO:0000256" key="2">
    <source>
        <dbReference type="ARBA" id="ARBA00022490"/>
    </source>
</evidence>
<evidence type="ECO:0000256" key="5">
    <source>
        <dbReference type="ARBA" id="ARBA00022691"/>
    </source>
</evidence>
<dbReference type="PANTHER" id="PTHR43648">
    <property type="entry name" value="ELECTRON TRANSFER FLAVOPROTEIN BETA SUBUNIT LYSINE METHYLTRANSFERASE"/>
    <property type="match status" value="1"/>
</dbReference>
<keyword evidence="2 6" id="KW-0963">Cytoplasm</keyword>
<protein>
    <recommendedName>
        <fullName evidence="6">Ribosomal protein L11 methyltransferase</fullName>
        <shortName evidence="6">L11 Mtase</shortName>
        <ecNumber evidence="6">2.1.1.-</ecNumber>
    </recommendedName>
</protein>
<dbReference type="InterPro" id="IPR029063">
    <property type="entry name" value="SAM-dependent_MTases_sf"/>
</dbReference>
<dbReference type="Pfam" id="PF06325">
    <property type="entry name" value="PrmA"/>
    <property type="match status" value="1"/>
</dbReference>
<gene>
    <name evidence="6" type="primary">prmA</name>
    <name evidence="7" type="ORF">ENJ46_03945</name>
</gene>
<feature type="binding site" evidence="6">
    <location>
        <position position="145"/>
    </location>
    <ligand>
        <name>S-adenosyl-L-methionine</name>
        <dbReference type="ChEBI" id="CHEBI:59789"/>
    </ligand>
</feature>
<dbReference type="Proteomes" id="UP000886042">
    <property type="component" value="Unassembled WGS sequence"/>
</dbReference>
<dbReference type="Gene3D" id="3.40.50.150">
    <property type="entry name" value="Vaccinia Virus protein VP39"/>
    <property type="match status" value="1"/>
</dbReference>
<comment type="subcellular location">
    <subcellularLocation>
        <location evidence="6">Cytoplasm</location>
    </subcellularLocation>
</comment>
<dbReference type="AlphaFoldDB" id="A0A7C3GDF1"/>
<dbReference type="GO" id="GO:0005737">
    <property type="term" value="C:cytoplasm"/>
    <property type="evidence" value="ECO:0007669"/>
    <property type="project" value="UniProtKB-SubCell"/>
</dbReference>
<evidence type="ECO:0000313" key="8">
    <source>
        <dbReference type="Proteomes" id="UP000886042"/>
    </source>
</evidence>
<dbReference type="InterPro" id="IPR050078">
    <property type="entry name" value="Ribosomal_L11_MeTrfase_PrmA"/>
</dbReference>
<evidence type="ECO:0000256" key="3">
    <source>
        <dbReference type="ARBA" id="ARBA00022603"/>
    </source>
</evidence>
<comment type="catalytic activity">
    <reaction evidence="6">
        <text>L-lysyl-[protein] + 3 S-adenosyl-L-methionine = N(6),N(6),N(6)-trimethyl-L-lysyl-[protein] + 3 S-adenosyl-L-homocysteine + 3 H(+)</text>
        <dbReference type="Rhea" id="RHEA:54192"/>
        <dbReference type="Rhea" id="RHEA-COMP:9752"/>
        <dbReference type="Rhea" id="RHEA-COMP:13826"/>
        <dbReference type="ChEBI" id="CHEBI:15378"/>
        <dbReference type="ChEBI" id="CHEBI:29969"/>
        <dbReference type="ChEBI" id="CHEBI:57856"/>
        <dbReference type="ChEBI" id="CHEBI:59789"/>
        <dbReference type="ChEBI" id="CHEBI:61961"/>
    </reaction>
</comment>
<dbReference type="GO" id="GO:0032259">
    <property type="term" value="P:methylation"/>
    <property type="evidence" value="ECO:0007669"/>
    <property type="project" value="UniProtKB-KW"/>
</dbReference>
<dbReference type="EMBL" id="DRMN01000259">
    <property type="protein sequence ID" value="HFB55055.1"/>
    <property type="molecule type" value="Genomic_DNA"/>
</dbReference>
<feature type="binding site" evidence="6">
    <location>
        <position position="190"/>
    </location>
    <ligand>
        <name>S-adenosyl-L-methionine</name>
        <dbReference type="ChEBI" id="CHEBI:59789"/>
    </ligand>
</feature>
<reference evidence="7" key="1">
    <citation type="journal article" date="2020" name="mSystems">
        <title>Genome- and Community-Level Interaction Insights into Carbon Utilization and Element Cycling Functions of Hydrothermarchaeota in Hydrothermal Sediment.</title>
        <authorList>
            <person name="Zhou Z."/>
            <person name="Liu Y."/>
            <person name="Xu W."/>
            <person name="Pan J."/>
            <person name="Luo Z.H."/>
            <person name="Li M."/>
        </authorList>
    </citation>
    <scope>NUCLEOTIDE SEQUENCE [LARGE SCALE GENOMIC DNA]</scope>
    <source>
        <strain evidence="7">HyVt-489</strain>
    </source>
</reference>
<name>A0A7C3GDF1_9PROT</name>
<dbReference type="SUPFAM" id="SSF53335">
    <property type="entry name" value="S-adenosyl-L-methionine-dependent methyltransferases"/>
    <property type="match status" value="1"/>
</dbReference>
<keyword evidence="7" id="KW-0689">Ribosomal protein</keyword>
<comment type="similarity">
    <text evidence="1 6">Belongs to the methyltransferase superfamily. PrmA family.</text>
</comment>
<sequence>MRHPRHRLDTHIMTNPSPYALFVRGPTERIFTLSDQLGFEMDMQALAVSVFEDGPDTLHVQALFARRAEAEACEKALDLDGLEHFITQLPDEDWTAKSQAGLPPVRAGRYFVYGAHDVDKIPDDVPFPLLIEAGMAFGTGHHGTTKGCLLAFEHMLETTTPKTILDLGCGTGVLAIAAAKALNIPVIATDIDPDAVDVTLDNARQNGVADLIQSYQSDGITTEKDFDLIFANILAKPLEVLAPDIAAALASGGAVILSGLLDEQAQMVLDAYTGQGLREIHRGSLSGWTCLIMQK</sequence>
<dbReference type="PANTHER" id="PTHR43648:SF1">
    <property type="entry name" value="ELECTRON TRANSFER FLAVOPROTEIN BETA SUBUNIT LYSINE METHYLTRANSFERASE"/>
    <property type="match status" value="1"/>
</dbReference>
<keyword evidence="3 6" id="KW-0489">Methyltransferase</keyword>